<dbReference type="SUPFAM" id="SSF51206">
    <property type="entry name" value="cAMP-binding domain-like"/>
    <property type="match status" value="1"/>
</dbReference>
<organism evidence="6">
    <name type="scientific">metagenome</name>
    <dbReference type="NCBI Taxonomy" id="256318"/>
    <lineage>
        <taxon>unclassified sequences</taxon>
        <taxon>metagenomes</taxon>
    </lineage>
</organism>
<dbReference type="InterPro" id="IPR014710">
    <property type="entry name" value="RmlC-like_jellyroll"/>
</dbReference>
<accession>A0A380TJR4</accession>
<dbReference type="PANTHER" id="PTHR24567">
    <property type="entry name" value="CRP FAMILY TRANSCRIPTIONAL REGULATORY PROTEIN"/>
    <property type="match status" value="1"/>
</dbReference>
<dbReference type="PROSITE" id="PS50042">
    <property type="entry name" value="CNMP_BINDING_3"/>
    <property type="match status" value="1"/>
</dbReference>
<evidence type="ECO:0000313" key="6">
    <source>
        <dbReference type="EMBL" id="SUS08680.1"/>
    </source>
</evidence>
<feature type="domain" description="Cyclic nucleotide-binding" evidence="4">
    <location>
        <begin position="28"/>
        <end position="148"/>
    </location>
</feature>
<dbReference type="PANTHER" id="PTHR24567:SF68">
    <property type="entry name" value="DNA-BINDING TRANSCRIPTIONAL DUAL REGULATOR CRP"/>
    <property type="match status" value="1"/>
</dbReference>
<dbReference type="GO" id="GO:0003700">
    <property type="term" value="F:DNA-binding transcription factor activity"/>
    <property type="evidence" value="ECO:0007669"/>
    <property type="project" value="TreeGrafter"/>
</dbReference>
<gene>
    <name evidence="6" type="ORF">DF3PB_800002</name>
</gene>
<dbReference type="GO" id="GO:0003677">
    <property type="term" value="F:DNA binding"/>
    <property type="evidence" value="ECO:0007669"/>
    <property type="project" value="UniProtKB-KW"/>
</dbReference>
<dbReference type="Gene3D" id="1.10.10.10">
    <property type="entry name" value="Winged helix-like DNA-binding domain superfamily/Winged helix DNA-binding domain"/>
    <property type="match status" value="1"/>
</dbReference>
<dbReference type="InterPro" id="IPR012318">
    <property type="entry name" value="HTH_CRP"/>
</dbReference>
<dbReference type="CDD" id="cd00038">
    <property type="entry name" value="CAP_ED"/>
    <property type="match status" value="1"/>
</dbReference>
<dbReference type="InterPro" id="IPR018490">
    <property type="entry name" value="cNMP-bd_dom_sf"/>
</dbReference>
<evidence type="ECO:0000256" key="2">
    <source>
        <dbReference type="ARBA" id="ARBA00023125"/>
    </source>
</evidence>
<dbReference type="EMBL" id="UIDG01000635">
    <property type="protein sequence ID" value="SUS08680.1"/>
    <property type="molecule type" value="Genomic_DNA"/>
</dbReference>
<dbReference type="PROSITE" id="PS51063">
    <property type="entry name" value="HTH_CRP_2"/>
    <property type="match status" value="1"/>
</dbReference>
<evidence type="ECO:0000256" key="1">
    <source>
        <dbReference type="ARBA" id="ARBA00023015"/>
    </source>
</evidence>
<reference evidence="6" key="1">
    <citation type="submission" date="2018-07" db="EMBL/GenBank/DDBJ databases">
        <authorList>
            <person name="Quirk P.G."/>
            <person name="Krulwich T.A."/>
        </authorList>
    </citation>
    <scope>NUCLEOTIDE SEQUENCE</scope>
</reference>
<dbReference type="InterPro" id="IPR036388">
    <property type="entry name" value="WH-like_DNA-bd_sf"/>
</dbReference>
<dbReference type="InterPro" id="IPR050397">
    <property type="entry name" value="Env_Response_Regulators"/>
</dbReference>
<dbReference type="InterPro" id="IPR000595">
    <property type="entry name" value="cNMP-bd_dom"/>
</dbReference>
<dbReference type="AlphaFoldDB" id="A0A380TJR4"/>
<dbReference type="GO" id="GO:0005829">
    <property type="term" value="C:cytosol"/>
    <property type="evidence" value="ECO:0007669"/>
    <property type="project" value="TreeGrafter"/>
</dbReference>
<evidence type="ECO:0000256" key="3">
    <source>
        <dbReference type="ARBA" id="ARBA00023163"/>
    </source>
</evidence>
<name>A0A380TJR4_9ZZZZ</name>
<feature type="domain" description="HTH crp-type" evidence="5">
    <location>
        <begin position="162"/>
        <end position="234"/>
    </location>
</feature>
<keyword evidence="2" id="KW-0238">DNA-binding</keyword>
<keyword evidence="1" id="KW-0805">Transcription regulation</keyword>
<dbReference type="SUPFAM" id="SSF46785">
    <property type="entry name" value="Winged helix' DNA-binding domain"/>
    <property type="match status" value="1"/>
</dbReference>
<dbReference type="SMART" id="SM00419">
    <property type="entry name" value="HTH_CRP"/>
    <property type="match status" value="1"/>
</dbReference>
<dbReference type="Pfam" id="PF13545">
    <property type="entry name" value="HTH_Crp_2"/>
    <property type="match status" value="1"/>
</dbReference>
<dbReference type="SMART" id="SM00100">
    <property type="entry name" value="cNMP"/>
    <property type="match status" value="1"/>
</dbReference>
<keyword evidence="3" id="KW-0804">Transcription</keyword>
<proteinExistence type="predicted"/>
<dbReference type="Pfam" id="PF00027">
    <property type="entry name" value="cNMP_binding"/>
    <property type="match status" value="1"/>
</dbReference>
<sequence>MLNTRADGEARRPAPAGGERSLLSNIKLFEGLSAGQLTALEVASRYRRFSAHETIIERDSVSTDVFFLVRGSARVVNYSLSGKEITFDDLHEGQFFGELSALDGRPRSATVIATEDSLIVSLKARVFLDLVLETPPLAQRLLLRLAGMVRAADDRIMDLSTLAAINRVQAELLRQARAEGGDRNAAVIEPIPTHSDFASRVSTTRETVARVLNDLARQGIVERKRDALMIHDMQKLKQMVEDVRG</sequence>
<evidence type="ECO:0000259" key="5">
    <source>
        <dbReference type="PROSITE" id="PS51063"/>
    </source>
</evidence>
<dbReference type="InterPro" id="IPR036390">
    <property type="entry name" value="WH_DNA-bd_sf"/>
</dbReference>
<protein>
    <submittedName>
        <fullName evidence="6">Crp/Fnr family transcriptional regulator</fullName>
    </submittedName>
</protein>
<evidence type="ECO:0000259" key="4">
    <source>
        <dbReference type="PROSITE" id="PS50042"/>
    </source>
</evidence>
<dbReference type="Gene3D" id="2.60.120.10">
    <property type="entry name" value="Jelly Rolls"/>
    <property type="match status" value="1"/>
</dbReference>